<dbReference type="GO" id="GO:0046872">
    <property type="term" value="F:metal ion binding"/>
    <property type="evidence" value="ECO:0007669"/>
    <property type="project" value="UniProtKB-KW"/>
</dbReference>
<keyword evidence="5 9" id="KW-0862">Zinc</keyword>
<protein>
    <submittedName>
        <fullName evidence="10">Uncharacterized protein</fullName>
    </submittedName>
</protein>
<evidence type="ECO:0000256" key="6">
    <source>
        <dbReference type="ARBA" id="ARBA00023170"/>
    </source>
</evidence>
<feature type="binding site" evidence="9">
    <location>
        <position position="171"/>
    </location>
    <ligand>
        <name>Zn(2+)</name>
        <dbReference type="ChEBI" id="CHEBI:29105"/>
    </ligand>
</feature>
<evidence type="ECO:0000256" key="9">
    <source>
        <dbReference type="PIRSR" id="PIRSR600526-2"/>
    </source>
</evidence>
<dbReference type="Gene3D" id="2.60.120.10">
    <property type="entry name" value="Jelly Rolls"/>
    <property type="match status" value="1"/>
</dbReference>
<sequence>VWNSNEEEDLHVMNTHTHTHIDMNLINATRQLQKMSFNLHSLLQIHRKLPFFKEIAKRELWHVQNEKVDSRNGSKSTTCYHIERDLDLDVSLLYSLVPLPINVEAYMSRNKSSQYLRYLYRGRANGIGLVEQNLRILVYIKRHDSCVTILLMVEVWIQTFAPGTRTPIHRHSCEEVFVVLKGSGTLYIASNSH</sequence>
<keyword evidence="3" id="KW-0732">Signal</keyword>
<dbReference type="SUPFAM" id="SSF51182">
    <property type="entry name" value="RmlC-like cupins"/>
    <property type="match status" value="1"/>
</dbReference>
<comment type="subcellular location">
    <subcellularLocation>
        <location evidence="1">Endoplasmic reticulum lumen</location>
    </subcellularLocation>
</comment>
<dbReference type="InterPro" id="IPR000526">
    <property type="entry name" value="Auxin-bd"/>
</dbReference>
<evidence type="ECO:0000256" key="4">
    <source>
        <dbReference type="ARBA" id="ARBA00022824"/>
    </source>
</evidence>
<dbReference type="InterPro" id="IPR011051">
    <property type="entry name" value="RmlC_Cupin_sf"/>
</dbReference>
<keyword evidence="6" id="KW-0675">Receptor</keyword>
<keyword evidence="4" id="KW-0256">Endoplasmic reticulum</keyword>
<dbReference type="GO" id="GO:0051781">
    <property type="term" value="P:positive regulation of cell division"/>
    <property type="evidence" value="ECO:0007669"/>
    <property type="project" value="TreeGrafter"/>
</dbReference>
<name>A0AAD5BVP3_AMBAR</name>
<dbReference type="GO" id="GO:0000911">
    <property type="term" value="P:cytokinesis by cell plate formation"/>
    <property type="evidence" value="ECO:0007669"/>
    <property type="project" value="TreeGrafter"/>
</dbReference>
<evidence type="ECO:0000313" key="11">
    <source>
        <dbReference type="Proteomes" id="UP001206925"/>
    </source>
</evidence>
<evidence type="ECO:0000313" key="10">
    <source>
        <dbReference type="EMBL" id="KAI7729261.1"/>
    </source>
</evidence>
<keyword evidence="8" id="KW-0927">Auxin signaling pathway</keyword>
<comment type="caution">
    <text evidence="10">The sequence shown here is derived from an EMBL/GenBank/DDBJ whole genome shotgun (WGS) entry which is preliminary data.</text>
</comment>
<feature type="non-terminal residue" evidence="10">
    <location>
        <position position="193"/>
    </location>
</feature>
<dbReference type="Proteomes" id="UP001206925">
    <property type="component" value="Unassembled WGS sequence"/>
</dbReference>
<dbReference type="AlphaFoldDB" id="A0AAD5BVP3"/>
<dbReference type="GO" id="GO:0009734">
    <property type="term" value="P:auxin-activated signaling pathway"/>
    <property type="evidence" value="ECO:0007669"/>
    <property type="project" value="UniProtKB-KW"/>
</dbReference>
<proteinExistence type="predicted"/>
<dbReference type="GO" id="GO:0010011">
    <property type="term" value="F:auxin binding"/>
    <property type="evidence" value="ECO:0007669"/>
    <property type="project" value="InterPro"/>
</dbReference>
<evidence type="ECO:0000256" key="5">
    <source>
        <dbReference type="ARBA" id="ARBA00022833"/>
    </source>
</evidence>
<feature type="binding site" evidence="9">
    <location>
        <position position="175"/>
    </location>
    <ligand>
        <name>Zn(2+)</name>
        <dbReference type="ChEBI" id="CHEBI:29105"/>
    </ligand>
</feature>
<dbReference type="EMBL" id="JAMZMK010011029">
    <property type="protein sequence ID" value="KAI7729261.1"/>
    <property type="molecule type" value="Genomic_DNA"/>
</dbReference>
<dbReference type="GO" id="GO:0005788">
    <property type="term" value="C:endoplasmic reticulum lumen"/>
    <property type="evidence" value="ECO:0007669"/>
    <property type="project" value="UniProtKB-SubCell"/>
</dbReference>
<dbReference type="PANTHER" id="PTHR37236">
    <property type="entry name" value="AUXIN-BINDING PROTEIN 1"/>
    <property type="match status" value="1"/>
</dbReference>
<evidence type="ECO:0000256" key="8">
    <source>
        <dbReference type="ARBA" id="ARBA00023294"/>
    </source>
</evidence>
<evidence type="ECO:0000256" key="7">
    <source>
        <dbReference type="ARBA" id="ARBA00023180"/>
    </source>
</evidence>
<evidence type="ECO:0000256" key="2">
    <source>
        <dbReference type="ARBA" id="ARBA00022723"/>
    </source>
</evidence>
<dbReference type="InterPro" id="IPR014710">
    <property type="entry name" value="RmlC-like_jellyroll"/>
</dbReference>
<dbReference type="PANTHER" id="PTHR37236:SF1">
    <property type="entry name" value="AUXIN-BINDING PROTEIN 1"/>
    <property type="match status" value="1"/>
</dbReference>
<reference evidence="10" key="1">
    <citation type="submission" date="2022-06" db="EMBL/GenBank/DDBJ databases">
        <title>Uncovering the hologenomic basis of an extraordinary plant invasion.</title>
        <authorList>
            <person name="Bieker V.C."/>
            <person name="Martin M.D."/>
            <person name="Gilbert T."/>
            <person name="Hodgins K."/>
            <person name="Battlay P."/>
            <person name="Petersen B."/>
            <person name="Wilson J."/>
        </authorList>
    </citation>
    <scope>NUCLEOTIDE SEQUENCE</scope>
    <source>
        <strain evidence="10">AA19_3_7</strain>
        <tissue evidence="10">Leaf</tissue>
    </source>
</reference>
<dbReference type="GO" id="GO:0009826">
    <property type="term" value="P:unidimensional cell growth"/>
    <property type="evidence" value="ECO:0007669"/>
    <property type="project" value="TreeGrafter"/>
</dbReference>
<dbReference type="PRINTS" id="PR00655">
    <property type="entry name" value="AUXINBINDNGP"/>
</dbReference>
<dbReference type="GO" id="GO:0032877">
    <property type="term" value="P:positive regulation of DNA endoreduplication"/>
    <property type="evidence" value="ECO:0007669"/>
    <property type="project" value="TreeGrafter"/>
</dbReference>
<dbReference type="GO" id="GO:0045793">
    <property type="term" value="P:positive regulation of cell size"/>
    <property type="evidence" value="ECO:0007669"/>
    <property type="project" value="TreeGrafter"/>
</dbReference>
<organism evidence="10 11">
    <name type="scientific">Ambrosia artemisiifolia</name>
    <name type="common">Common ragweed</name>
    <dbReference type="NCBI Taxonomy" id="4212"/>
    <lineage>
        <taxon>Eukaryota</taxon>
        <taxon>Viridiplantae</taxon>
        <taxon>Streptophyta</taxon>
        <taxon>Embryophyta</taxon>
        <taxon>Tracheophyta</taxon>
        <taxon>Spermatophyta</taxon>
        <taxon>Magnoliopsida</taxon>
        <taxon>eudicotyledons</taxon>
        <taxon>Gunneridae</taxon>
        <taxon>Pentapetalae</taxon>
        <taxon>asterids</taxon>
        <taxon>campanulids</taxon>
        <taxon>Asterales</taxon>
        <taxon>Asteraceae</taxon>
        <taxon>Asteroideae</taxon>
        <taxon>Heliantheae alliance</taxon>
        <taxon>Heliantheae</taxon>
        <taxon>Ambrosia</taxon>
    </lineage>
</organism>
<keyword evidence="2 9" id="KW-0479">Metal-binding</keyword>
<evidence type="ECO:0000256" key="3">
    <source>
        <dbReference type="ARBA" id="ARBA00022729"/>
    </source>
</evidence>
<evidence type="ECO:0000256" key="1">
    <source>
        <dbReference type="ARBA" id="ARBA00004319"/>
    </source>
</evidence>
<keyword evidence="7" id="KW-0325">Glycoprotein</keyword>
<feature type="binding site" evidence="9">
    <location>
        <position position="169"/>
    </location>
    <ligand>
        <name>Zn(2+)</name>
        <dbReference type="ChEBI" id="CHEBI:29105"/>
    </ligand>
</feature>
<keyword evidence="11" id="KW-1185">Reference proteome</keyword>
<accession>A0AAD5BVP3</accession>
<dbReference type="Pfam" id="PF02041">
    <property type="entry name" value="Auxin_BP"/>
    <property type="match status" value="1"/>
</dbReference>
<gene>
    <name evidence="10" type="ORF">M8C21_002200</name>
</gene>